<feature type="compositionally biased region" description="Polar residues" evidence="6">
    <location>
        <begin position="743"/>
        <end position="757"/>
    </location>
</feature>
<feature type="region of interest" description="Disordered" evidence="6">
    <location>
        <begin position="719"/>
        <end position="757"/>
    </location>
</feature>
<dbReference type="SUPFAM" id="SSF48371">
    <property type="entry name" value="ARM repeat"/>
    <property type="match status" value="1"/>
</dbReference>
<dbReference type="InterPro" id="IPR038739">
    <property type="entry name" value="ARMC8/Vid28"/>
</dbReference>
<dbReference type="EMBL" id="AMGV01000025">
    <property type="protein sequence ID" value="KEF51248.1"/>
    <property type="molecule type" value="Genomic_DNA"/>
</dbReference>
<reference evidence="7 8" key="1">
    <citation type="submission" date="2013-03" db="EMBL/GenBank/DDBJ databases">
        <title>The Genome Sequence of Exophiala aquamarina CBS 119918.</title>
        <authorList>
            <consortium name="The Broad Institute Genomics Platform"/>
            <person name="Cuomo C."/>
            <person name="de Hoog S."/>
            <person name="Gorbushina A."/>
            <person name="Walker B."/>
            <person name="Young S.K."/>
            <person name="Zeng Q."/>
            <person name="Gargeya S."/>
            <person name="Fitzgerald M."/>
            <person name="Haas B."/>
            <person name="Abouelleil A."/>
            <person name="Allen A.W."/>
            <person name="Alvarado L."/>
            <person name="Arachchi H.M."/>
            <person name="Berlin A.M."/>
            <person name="Chapman S.B."/>
            <person name="Gainer-Dewar J."/>
            <person name="Goldberg J."/>
            <person name="Griggs A."/>
            <person name="Gujja S."/>
            <person name="Hansen M."/>
            <person name="Howarth C."/>
            <person name="Imamovic A."/>
            <person name="Ireland A."/>
            <person name="Larimer J."/>
            <person name="McCowan C."/>
            <person name="Murphy C."/>
            <person name="Pearson M."/>
            <person name="Poon T.W."/>
            <person name="Priest M."/>
            <person name="Roberts A."/>
            <person name="Saif S."/>
            <person name="Shea T."/>
            <person name="Sisk P."/>
            <person name="Sykes S."/>
            <person name="Wortman J."/>
            <person name="Nusbaum C."/>
            <person name="Birren B."/>
        </authorList>
    </citation>
    <scope>NUCLEOTIDE SEQUENCE [LARGE SCALE GENOMIC DNA]</scope>
    <source>
        <strain evidence="7 8">CBS 119918</strain>
    </source>
</reference>
<dbReference type="PANTHER" id="PTHR15651">
    <property type="entry name" value="ARMADILLO REPEAT-CONTAINING PROTEIN 8"/>
    <property type="match status" value="1"/>
</dbReference>
<name>A0A072NW51_9EURO</name>
<dbReference type="GeneID" id="25287492"/>
<dbReference type="STRING" id="1182545.A0A072NW51"/>
<evidence type="ECO:0000313" key="7">
    <source>
        <dbReference type="EMBL" id="KEF51248.1"/>
    </source>
</evidence>
<dbReference type="PANTHER" id="PTHR15651:SF7">
    <property type="entry name" value="ARMADILLO REPEAT-CONTAINING PROTEIN 8"/>
    <property type="match status" value="1"/>
</dbReference>
<evidence type="ECO:0000256" key="1">
    <source>
        <dbReference type="ARBA" id="ARBA00004123"/>
    </source>
</evidence>
<dbReference type="GO" id="GO:0005737">
    <property type="term" value="C:cytoplasm"/>
    <property type="evidence" value="ECO:0007669"/>
    <property type="project" value="UniProtKB-SubCell"/>
</dbReference>
<protein>
    <submittedName>
        <fullName evidence="7">Uncharacterized protein</fullName>
    </submittedName>
</protein>
<comment type="subcellular location">
    <subcellularLocation>
        <location evidence="2">Cytoplasm</location>
    </subcellularLocation>
    <subcellularLocation>
        <location evidence="1">Nucleus</location>
    </subcellularLocation>
</comment>
<gene>
    <name evidence="7" type="ORF">A1O9_12598</name>
</gene>
<keyword evidence="4" id="KW-0677">Repeat</keyword>
<dbReference type="GO" id="GO:0034657">
    <property type="term" value="C:GID complex"/>
    <property type="evidence" value="ECO:0007669"/>
    <property type="project" value="TreeGrafter"/>
</dbReference>
<keyword evidence="5" id="KW-0539">Nucleus</keyword>
<dbReference type="RefSeq" id="XP_013253838.1">
    <property type="nucleotide sequence ID" value="XM_013398384.1"/>
</dbReference>
<dbReference type="GO" id="GO:0005634">
    <property type="term" value="C:nucleus"/>
    <property type="evidence" value="ECO:0007669"/>
    <property type="project" value="UniProtKB-SubCell"/>
</dbReference>
<dbReference type="AlphaFoldDB" id="A0A072NW51"/>
<evidence type="ECO:0000256" key="5">
    <source>
        <dbReference type="ARBA" id="ARBA00023242"/>
    </source>
</evidence>
<dbReference type="InterPro" id="IPR011989">
    <property type="entry name" value="ARM-like"/>
</dbReference>
<dbReference type="VEuPathDB" id="FungiDB:A1O9_12598"/>
<evidence type="ECO:0000256" key="4">
    <source>
        <dbReference type="ARBA" id="ARBA00022737"/>
    </source>
</evidence>
<evidence type="ECO:0000313" key="8">
    <source>
        <dbReference type="Proteomes" id="UP000027920"/>
    </source>
</evidence>
<evidence type="ECO:0000256" key="2">
    <source>
        <dbReference type="ARBA" id="ARBA00004496"/>
    </source>
</evidence>
<comment type="caution">
    <text evidence="7">The sequence shown here is derived from an EMBL/GenBank/DDBJ whole genome shotgun (WGS) entry which is preliminary data.</text>
</comment>
<dbReference type="OrthoDB" id="5559898at2759"/>
<dbReference type="GO" id="GO:0043161">
    <property type="term" value="P:proteasome-mediated ubiquitin-dependent protein catabolic process"/>
    <property type="evidence" value="ECO:0007669"/>
    <property type="project" value="TreeGrafter"/>
</dbReference>
<dbReference type="Gene3D" id="1.25.10.10">
    <property type="entry name" value="Leucine-rich Repeat Variant"/>
    <property type="match status" value="3"/>
</dbReference>
<keyword evidence="8" id="KW-1185">Reference proteome</keyword>
<dbReference type="InterPro" id="IPR000225">
    <property type="entry name" value="Armadillo"/>
</dbReference>
<dbReference type="InterPro" id="IPR016024">
    <property type="entry name" value="ARM-type_fold"/>
</dbReference>
<dbReference type="SMART" id="SM00185">
    <property type="entry name" value="ARM"/>
    <property type="match status" value="6"/>
</dbReference>
<evidence type="ECO:0000256" key="6">
    <source>
        <dbReference type="SAM" id="MobiDB-lite"/>
    </source>
</evidence>
<evidence type="ECO:0000256" key="3">
    <source>
        <dbReference type="ARBA" id="ARBA00022490"/>
    </source>
</evidence>
<organism evidence="7 8">
    <name type="scientific">Exophiala aquamarina CBS 119918</name>
    <dbReference type="NCBI Taxonomy" id="1182545"/>
    <lineage>
        <taxon>Eukaryota</taxon>
        <taxon>Fungi</taxon>
        <taxon>Dikarya</taxon>
        <taxon>Ascomycota</taxon>
        <taxon>Pezizomycotina</taxon>
        <taxon>Eurotiomycetes</taxon>
        <taxon>Chaetothyriomycetidae</taxon>
        <taxon>Chaetothyriales</taxon>
        <taxon>Herpotrichiellaceae</taxon>
        <taxon>Exophiala</taxon>
    </lineage>
</organism>
<sequence length="942" mass="103819">MASMKRPTSSAPYPLSDNSSCVAHLKKIKHDLTGHVSRKTESLNNGLIPLLADLLHKAQNYDQVYGHVAQILSILAHEGLPFIQQLLETDILPILISFLRSPPSSKSALTVLKALVAISQHMPTQLADLLYTKSHIACFTTILQAAHSEVASQQACDAVLALLCRTLCLEQHKRALVDCGLLAALCARLASFVVAQGLVPPAIKSLHDDILLPRSLPEPAPTFAHLSPVLESLSILIQASRTRTKMLLTDPTLKLVLPDLKDDFSPSDLRRGPWGTSYFSGTAVPRARVAGPFDSLLPSVPVSNQNNQAGFPPLSSVQPMPKRRTSFIPASSPDVPQLPLGQPVLEEAEEPSLIPWLLYTIRESRGKRRLLAAKLLVNFYSLNLVNQFRTSTFASLIVPLLTRMLEAEHSRLEDMLSPAGSYLCSGLHYTKAVPAVLAMLIMDDPEMQRVTVEGKAIANLAAGLKLTFDHPIVQKAAPWHPHKPTISYPKPQISTQNLKPDSLATSTLRQEMEFRAGCLQAIGAIAPFHDEYRKEICDQGILAYIMSALEPYQVQIGVNDEMELVGNSTPVVLAACGAVRVLTRSVQALRTKLVEAEVAKPIIKLMNSTDPEIRIAATMVLANLAIDFSPMKDGVSESTVLKKLCEQAHSANARLRLESLWALKQLVLNANKKLKQEVVDELGSSWIKLLIKIDPIDIPEGEVIGLVERDYPPLNIYHPPPPHRAIPSPDVVMSEDSDDEQGTALQPGSSSDLTGSFDTRHTIEDDIEIQAQLLDLLRNLFCGDNASDLVKYILDEMGHEDFFRIMLDRLRPRTHVGPTRKDNSTTPAPTVIVMRVLYIIVHVAACEPRWRNSIASNHALTKQILTFSSHADREVRAQCCWIAINLTYEDDAGDRLACRQRAMELEKVGFVLSLRKLESDPDLNVRERAKSAIHLITKLIAA</sequence>
<dbReference type="Proteomes" id="UP000027920">
    <property type="component" value="Unassembled WGS sequence"/>
</dbReference>
<keyword evidence="3" id="KW-0963">Cytoplasm</keyword>
<dbReference type="HOGENOM" id="CLU_002741_2_0_1"/>
<accession>A0A072NW51</accession>
<proteinExistence type="predicted"/>